<feature type="transmembrane region" description="Helical" evidence="10">
    <location>
        <begin position="177"/>
        <end position="198"/>
    </location>
</feature>
<evidence type="ECO:0000313" key="13">
    <source>
        <dbReference type="Proteomes" id="UP001321486"/>
    </source>
</evidence>
<feature type="domain" description="Histidine kinase/HSP90-like ATPase" evidence="11">
    <location>
        <begin position="345"/>
        <end position="439"/>
    </location>
</feature>
<feature type="transmembrane region" description="Helical" evidence="10">
    <location>
        <begin position="50"/>
        <end position="71"/>
    </location>
</feature>
<evidence type="ECO:0000256" key="5">
    <source>
        <dbReference type="ARBA" id="ARBA00022741"/>
    </source>
</evidence>
<dbReference type="Pfam" id="PF07730">
    <property type="entry name" value="HisKA_3"/>
    <property type="match status" value="1"/>
</dbReference>
<name>A0ABM8GNJ3_9MICO</name>
<proteinExistence type="predicted"/>
<keyword evidence="13" id="KW-1185">Reference proteome</keyword>
<keyword evidence="10" id="KW-1133">Transmembrane helix</keyword>
<dbReference type="CDD" id="cd16917">
    <property type="entry name" value="HATPase_UhpB-NarQ-NarX-like"/>
    <property type="match status" value="1"/>
</dbReference>
<evidence type="ECO:0000256" key="8">
    <source>
        <dbReference type="ARBA" id="ARBA00023012"/>
    </source>
</evidence>
<dbReference type="InterPro" id="IPR050482">
    <property type="entry name" value="Sensor_HK_TwoCompSys"/>
</dbReference>
<evidence type="ECO:0000313" key="12">
    <source>
        <dbReference type="EMBL" id="BDZ49983.1"/>
    </source>
</evidence>
<sequence length="540" mass="56980">MPDKSRSLYGRLWRAFPRDFGYLALTGVLVVVAGSLYGVAGTILSSFGDALGSLILFAILLLAALYFARLFGRLELLRLRWAGEPAVQPVVWRGLTAKNRFIRLLEVAADPHYWLYLLYTAVVFPLLGGAVVAFIGFVIAAGFGGVIFGIVLMVIHPVVGSDLWYSLVGVHWFYDHLPWWGVLSLVLGLGLLALVPFLTRGGVILMNAVATPLLGGFRSEQLEAEVAGLQVSRSAAVSAEGTALRRLERDIHDGPQQRLIRIQMDLAAAARAVDTDTARGKHLIDEALQQSRDALEELRALSRGFAPPLLLDRGLAAALDAVVDRSTTPTRFTNELPEGLAVPVEIERNAYFIAAELLTNVAKHAEASRAELILSAPSPLGARELRVDVTDDGHGGAALQTGHGLAGVEQRLVGLGGRLSLRSPAGGPTHVSVHIPVESPVADPASSAATASATAPAASAPAADAPAPAQAAAPPADRAAPAPVPPVANDTTPLPKADTTPTPEANPTPTLAYPTEELPRESASPQKTKRQKPDAPRSAP</sequence>
<comment type="catalytic activity">
    <reaction evidence="1">
        <text>ATP + protein L-histidine = ADP + protein N-phospho-L-histidine.</text>
        <dbReference type="EC" id="2.7.13.3"/>
    </reaction>
</comment>
<dbReference type="EC" id="2.7.13.3" evidence="2"/>
<dbReference type="InterPro" id="IPR003594">
    <property type="entry name" value="HATPase_dom"/>
</dbReference>
<dbReference type="Pfam" id="PF02518">
    <property type="entry name" value="HATPase_c"/>
    <property type="match status" value="1"/>
</dbReference>
<evidence type="ECO:0000259" key="11">
    <source>
        <dbReference type="SMART" id="SM00387"/>
    </source>
</evidence>
<dbReference type="PANTHER" id="PTHR24421:SF10">
    <property type="entry name" value="NITRATE_NITRITE SENSOR PROTEIN NARQ"/>
    <property type="match status" value="1"/>
</dbReference>
<dbReference type="Gene3D" id="3.30.565.10">
    <property type="entry name" value="Histidine kinase-like ATPase, C-terminal domain"/>
    <property type="match status" value="1"/>
</dbReference>
<keyword evidence="8" id="KW-0902">Two-component regulatory system</keyword>
<evidence type="ECO:0000256" key="4">
    <source>
        <dbReference type="ARBA" id="ARBA00022679"/>
    </source>
</evidence>
<evidence type="ECO:0000256" key="3">
    <source>
        <dbReference type="ARBA" id="ARBA00022553"/>
    </source>
</evidence>
<keyword evidence="10" id="KW-0812">Transmembrane</keyword>
<dbReference type="EMBL" id="AP027732">
    <property type="protein sequence ID" value="BDZ49983.1"/>
    <property type="molecule type" value="Genomic_DNA"/>
</dbReference>
<evidence type="ECO:0000256" key="9">
    <source>
        <dbReference type="SAM" id="MobiDB-lite"/>
    </source>
</evidence>
<keyword evidence="5" id="KW-0547">Nucleotide-binding</keyword>
<dbReference type="PANTHER" id="PTHR24421">
    <property type="entry name" value="NITRATE/NITRITE SENSOR PROTEIN NARX-RELATED"/>
    <property type="match status" value="1"/>
</dbReference>
<dbReference type="SMART" id="SM00387">
    <property type="entry name" value="HATPase_c"/>
    <property type="match status" value="1"/>
</dbReference>
<feature type="region of interest" description="Disordered" evidence="9">
    <location>
        <begin position="444"/>
        <end position="540"/>
    </location>
</feature>
<feature type="transmembrane region" description="Helical" evidence="10">
    <location>
        <begin position="146"/>
        <end position="165"/>
    </location>
</feature>
<feature type="compositionally biased region" description="Basic and acidic residues" evidence="9">
    <location>
        <begin position="531"/>
        <end position="540"/>
    </location>
</feature>
<organism evidence="12 13">
    <name type="scientific">Frondihabitans sucicola</name>
    <dbReference type="NCBI Taxonomy" id="1268041"/>
    <lineage>
        <taxon>Bacteria</taxon>
        <taxon>Bacillati</taxon>
        <taxon>Actinomycetota</taxon>
        <taxon>Actinomycetes</taxon>
        <taxon>Micrococcales</taxon>
        <taxon>Microbacteriaceae</taxon>
        <taxon>Frondihabitans</taxon>
    </lineage>
</organism>
<feature type="compositionally biased region" description="Low complexity" evidence="9">
    <location>
        <begin position="444"/>
        <end position="510"/>
    </location>
</feature>
<dbReference type="Proteomes" id="UP001321486">
    <property type="component" value="Chromosome"/>
</dbReference>
<dbReference type="InterPro" id="IPR036890">
    <property type="entry name" value="HATPase_C_sf"/>
</dbReference>
<feature type="transmembrane region" description="Helical" evidence="10">
    <location>
        <begin position="113"/>
        <end position="140"/>
    </location>
</feature>
<keyword evidence="3" id="KW-0597">Phosphoprotein</keyword>
<keyword evidence="4" id="KW-0808">Transferase</keyword>
<dbReference type="Gene3D" id="1.20.5.1930">
    <property type="match status" value="1"/>
</dbReference>
<evidence type="ECO:0000256" key="6">
    <source>
        <dbReference type="ARBA" id="ARBA00022777"/>
    </source>
</evidence>
<dbReference type="InterPro" id="IPR011712">
    <property type="entry name" value="Sig_transdc_His_kin_sub3_dim/P"/>
</dbReference>
<evidence type="ECO:0000256" key="10">
    <source>
        <dbReference type="SAM" id="Phobius"/>
    </source>
</evidence>
<keyword evidence="6" id="KW-0418">Kinase</keyword>
<protein>
    <recommendedName>
        <fullName evidence="2">histidine kinase</fullName>
        <ecNumber evidence="2">2.7.13.3</ecNumber>
    </recommendedName>
</protein>
<dbReference type="SUPFAM" id="SSF55874">
    <property type="entry name" value="ATPase domain of HSP90 chaperone/DNA topoisomerase II/histidine kinase"/>
    <property type="match status" value="1"/>
</dbReference>
<keyword evidence="10" id="KW-0472">Membrane</keyword>
<accession>A0ABM8GNJ3</accession>
<evidence type="ECO:0000256" key="2">
    <source>
        <dbReference type="ARBA" id="ARBA00012438"/>
    </source>
</evidence>
<keyword evidence="7" id="KW-0067">ATP-binding</keyword>
<reference evidence="13" key="1">
    <citation type="journal article" date="2019" name="Int. J. Syst. Evol. Microbiol.">
        <title>The Global Catalogue of Microorganisms (GCM) 10K type strain sequencing project: providing services to taxonomists for standard genome sequencing and annotation.</title>
        <authorList>
            <consortium name="The Broad Institute Genomics Platform"/>
            <consortium name="The Broad Institute Genome Sequencing Center for Infectious Disease"/>
            <person name="Wu L."/>
            <person name="Ma J."/>
        </authorList>
    </citation>
    <scope>NUCLEOTIDE SEQUENCE [LARGE SCALE GENOMIC DNA]</scope>
    <source>
        <strain evidence="13">NBRC 108728</strain>
    </source>
</reference>
<feature type="transmembrane region" description="Helical" evidence="10">
    <location>
        <begin position="20"/>
        <end position="44"/>
    </location>
</feature>
<evidence type="ECO:0000256" key="1">
    <source>
        <dbReference type="ARBA" id="ARBA00000085"/>
    </source>
</evidence>
<evidence type="ECO:0000256" key="7">
    <source>
        <dbReference type="ARBA" id="ARBA00022840"/>
    </source>
</evidence>
<gene>
    <name evidence="12" type="ORF">GCM10025867_22240</name>
</gene>